<protein>
    <submittedName>
        <fullName evidence="2">Uncharacterized protein</fullName>
    </submittedName>
</protein>
<evidence type="ECO:0000313" key="2">
    <source>
        <dbReference type="EMBL" id="SFJ52938.1"/>
    </source>
</evidence>
<gene>
    <name evidence="2" type="ORF">SAMN05443431_1095</name>
</gene>
<keyword evidence="1" id="KW-0812">Transmembrane</keyword>
<evidence type="ECO:0000256" key="1">
    <source>
        <dbReference type="SAM" id="Phobius"/>
    </source>
</evidence>
<dbReference type="AlphaFoldDB" id="A0A1I3S2V1"/>
<name>A0A1I3S2V1_9FLAO</name>
<dbReference type="Proteomes" id="UP000199559">
    <property type="component" value="Unassembled WGS sequence"/>
</dbReference>
<reference evidence="3" key="1">
    <citation type="submission" date="2016-10" db="EMBL/GenBank/DDBJ databases">
        <authorList>
            <person name="Varghese N."/>
            <person name="Submissions S."/>
        </authorList>
    </citation>
    <scope>NUCLEOTIDE SEQUENCE [LARGE SCALE GENOMIC DNA]</scope>
    <source>
        <strain evidence="3">DSM 28881</strain>
    </source>
</reference>
<dbReference type="RefSeq" id="WP_090841615.1">
    <property type="nucleotide sequence ID" value="NZ_FORM01000009.1"/>
</dbReference>
<keyword evidence="1" id="KW-0472">Membrane</keyword>
<dbReference type="InterPro" id="IPR045749">
    <property type="entry name" value="DUF6090"/>
</dbReference>
<accession>A0A1I3S2V1</accession>
<sequence length="238" mass="27965">MIKFFRKIRQNLLSEGKTGKYFKYALGEIVLVVIGILIALQINNWNENRKQQAEITDIYKQIVLDLDNDIDEFSNVIKYYDSIKPVYDAVISDTRTIDLLDDGLSRLMVEITATNMNKGGVERLKSIASKDSLSLYLIEIYDTGTVINTMEKEITDESWLIVNKFRDNYSWYPEWISKTITKDNSSKELQDYFVNSQEYRHYVISNYQKLYNNYIPILEYGIVELENIKKSINERIDK</sequence>
<proteinExistence type="predicted"/>
<dbReference type="Pfam" id="PF19578">
    <property type="entry name" value="DUF6090"/>
    <property type="match status" value="1"/>
</dbReference>
<feature type="transmembrane region" description="Helical" evidence="1">
    <location>
        <begin position="21"/>
        <end position="42"/>
    </location>
</feature>
<dbReference type="EMBL" id="FORM01000009">
    <property type="protein sequence ID" value="SFJ52938.1"/>
    <property type="molecule type" value="Genomic_DNA"/>
</dbReference>
<organism evidence="2 3">
    <name type="scientific">Olleya namhaensis</name>
    <dbReference type="NCBI Taxonomy" id="1144750"/>
    <lineage>
        <taxon>Bacteria</taxon>
        <taxon>Pseudomonadati</taxon>
        <taxon>Bacteroidota</taxon>
        <taxon>Flavobacteriia</taxon>
        <taxon>Flavobacteriales</taxon>
        <taxon>Flavobacteriaceae</taxon>
    </lineage>
</organism>
<keyword evidence="1" id="KW-1133">Transmembrane helix</keyword>
<evidence type="ECO:0000313" key="3">
    <source>
        <dbReference type="Proteomes" id="UP000199559"/>
    </source>
</evidence>
<dbReference type="STRING" id="1144750.SAMN05443431_1095"/>
<keyword evidence="3" id="KW-1185">Reference proteome</keyword>